<gene>
    <name evidence="2" type="ORF">SAMN02927903_03231</name>
</gene>
<name>A0A1G5KDC9_9FLAO</name>
<sequence length="176" mass="20308">MNKVVILFLTFLLSNSISAQESRYNIDNSAKLILSSSKLKNDIEISSSLNSSEKISIRWKAMNYNIVLLNSKNEEYIKSFDDEKSNIVDIYEYDFDKDNNKELIIINSLSEGYGKIYILRRNGLFVKECGTIDLGIGITIDNSIFKVFTGVRDYSQDYIYLDNKIWKLCELESNGY</sequence>
<evidence type="ECO:0008006" key="4">
    <source>
        <dbReference type="Google" id="ProtNLM"/>
    </source>
</evidence>
<protein>
    <recommendedName>
        <fullName evidence="4">FG-GAP repeat-containing protein</fullName>
    </recommendedName>
</protein>
<evidence type="ECO:0000313" key="2">
    <source>
        <dbReference type="EMBL" id="SCY98261.1"/>
    </source>
</evidence>
<dbReference type="AlphaFoldDB" id="A0A1G5KDC9"/>
<reference evidence="2 3" key="1">
    <citation type="submission" date="2016-10" db="EMBL/GenBank/DDBJ databases">
        <authorList>
            <person name="de Groot N.N."/>
        </authorList>
    </citation>
    <scope>NUCLEOTIDE SEQUENCE [LARGE SCALE GENOMIC DNA]</scope>
    <source>
        <strain evidence="2 3">CGMCC 1.7031</strain>
    </source>
</reference>
<proteinExistence type="predicted"/>
<feature type="signal peptide" evidence="1">
    <location>
        <begin position="1"/>
        <end position="19"/>
    </location>
</feature>
<keyword evidence="3" id="KW-1185">Reference proteome</keyword>
<dbReference type="EMBL" id="FMVF01000028">
    <property type="protein sequence ID" value="SCY98261.1"/>
    <property type="molecule type" value="Genomic_DNA"/>
</dbReference>
<evidence type="ECO:0000256" key="1">
    <source>
        <dbReference type="SAM" id="SignalP"/>
    </source>
</evidence>
<evidence type="ECO:0000313" key="3">
    <source>
        <dbReference type="Proteomes" id="UP000199354"/>
    </source>
</evidence>
<keyword evidence="1" id="KW-0732">Signal</keyword>
<accession>A0A1G5KDC9</accession>
<dbReference type="Proteomes" id="UP000199354">
    <property type="component" value="Unassembled WGS sequence"/>
</dbReference>
<feature type="chain" id="PRO_5011471673" description="FG-GAP repeat-containing protein" evidence="1">
    <location>
        <begin position="20"/>
        <end position="176"/>
    </location>
</feature>
<organism evidence="2 3">
    <name type="scientific">Flavobacterium caeni</name>
    <dbReference type="NCBI Taxonomy" id="490189"/>
    <lineage>
        <taxon>Bacteria</taxon>
        <taxon>Pseudomonadati</taxon>
        <taxon>Bacteroidota</taxon>
        <taxon>Flavobacteriia</taxon>
        <taxon>Flavobacteriales</taxon>
        <taxon>Flavobacteriaceae</taxon>
        <taxon>Flavobacterium</taxon>
    </lineage>
</organism>
<dbReference type="RefSeq" id="WP_139149758.1">
    <property type="nucleotide sequence ID" value="NZ_FMVF01000028.1"/>
</dbReference>